<evidence type="ECO:0000256" key="9">
    <source>
        <dbReference type="ARBA" id="ARBA00022786"/>
    </source>
</evidence>
<dbReference type="InterPro" id="IPR031127">
    <property type="entry name" value="E3_UB_ligase_RBR"/>
</dbReference>
<comment type="function">
    <text evidence="2">Might act as an E3 ubiquitin-protein ligase, or as part of E3 complex, which accepts ubiquitin from specific E2 ubiquitin-conjugating enzymes and then transfers it to substrates.</text>
</comment>
<organism evidence="15 16">
    <name type="scientific">Klebsormidium nitens</name>
    <name type="common">Green alga</name>
    <name type="synonym">Ulothrix nitens</name>
    <dbReference type="NCBI Taxonomy" id="105231"/>
    <lineage>
        <taxon>Eukaryota</taxon>
        <taxon>Viridiplantae</taxon>
        <taxon>Streptophyta</taxon>
        <taxon>Klebsormidiophyceae</taxon>
        <taxon>Klebsormidiales</taxon>
        <taxon>Klebsormidiaceae</taxon>
        <taxon>Klebsormidium</taxon>
    </lineage>
</organism>
<feature type="domain" description="RING-type" evidence="13">
    <location>
        <begin position="83"/>
        <end position="134"/>
    </location>
</feature>
<keyword evidence="12" id="KW-0732">Signal</keyword>
<dbReference type="GO" id="GO:0000151">
    <property type="term" value="C:ubiquitin ligase complex"/>
    <property type="evidence" value="ECO:0000318"/>
    <property type="project" value="GO_Central"/>
</dbReference>
<evidence type="ECO:0000313" key="15">
    <source>
        <dbReference type="EMBL" id="GAQ87818.1"/>
    </source>
</evidence>
<dbReference type="OrthoDB" id="546833at2759"/>
<dbReference type="Pfam" id="PF22191">
    <property type="entry name" value="IBR_1"/>
    <property type="match status" value="1"/>
</dbReference>
<proteinExistence type="inferred from homology"/>
<dbReference type="GO" id="GO:0005737">
    <property type="term" value="C:cytoplasm"/>
    <property type="evidence" value="ECO:0000318"/>
    <property type="project" value="GO_Central"/>
</dbReference>
<dbReference type="InterPro" id="IPR002867">
    <property type="entry name" value="IBR_dom"/>
</dbReference>
<evidence type="ECO:0000256" key="8">
    <source>
        <dbReference type="ARBA" id="ARBA00022771"/>
    </source>
</evidence>
<keyword evidence="16" id="KW-1185">Reference proteome</keyword>
<dbReference type="EC" id="2.3.2.31" evidence="4"/>
<dbReference type="PROSITE" id="PS50089">
    <property type="entry name" value="ZF_RING_2"/>
    <property type="match status" value="1"/>
</dbReference>
<keyword evidence="7" id="KW-0677">Repeat</keyword>
<name>A0A1Y1II51_KLENI</name>
<accession>A0A1Y1II51</accession>
<dbReference type="Proteomes" id="UP000054558">
    <property type="component" value="Unassembled WGS sequence"/>
</dbReference>
<evidence type="ECO:0000256" key="11">
    <source>
        <dbReference type="PROSITE-ProRule" id="PRU00175"/>
    </source>
</evidence>
<evidence type="ECO:0000259" key="13">
    <source>
        <dbReference type="PROSITE" id="PS50089"/>
    </source>
</evidence>
<keyword evidence="5" id="KW-0808">Transferase</keyword>
<dbReference type="SMART" id="SM00647">
    <property type="entry name" value="IBR"/>
    <property type="match status" value="2"/>
</dbReference>
<evidence type="ECO:0000256" key="10">
    <source>
        <dbReference type="ARBA" id="ARBA00022833"/>
    </source>
</evidence>
<dbReference type="GO" id="GO:0016567">
    <property type="term" value="P:protein ubiquitination"/>
    <property type="evidence" value="ECO:0007669"/>
    <property type="project" value="InterPro"/>
</dbReference>
<evidence type="ECO:0000256" key="4">
    <source>
        <dbReference type="ARBA" id="ARBA00012251"/>
    </source>
</evidence>
<evidence type="ECO:0000256" key="2">
    <source>
        <dbReference type="ARBA" id="ARBA00003976"/>
    </source>
</evidence>
<dbReference type="STRING" id="105231.A0A1Y1II51"/>
<sequence>MGTLLTNVASSLAVAATLLAAVDLCCRYAGGLTETSARRGDAPNAAHRRRQTAVRHTGPNDLANRWQTYKGMMSSKFGVSKECMICTEKKRPTKFRLPTTQCSHQPDVCIHCLRNYLRVEVVEKGRVGELLVCPSPDCLANVEDRDLRALYQAGDPLIACHEKRLFERALETDPNFRWCPHNGCGNGQLIDDADESTFWSCVTCNSRVCTRHRVVFHEGMTCAEYDAIAPDSDVQENGSRRKRSWRAFFGLAPTAAWELRNAETEERKAAEKLRRRDAAARAREEAASRAALARLGVKRCPKCAQGLQKNDGCDHFTCGTAMGCKAQFCWLCMADWGPIVRNGNKYHKRNCRWYA</sequence>
<dbReference type="SUPFAM" id="SSF57850">
    <property type="entry name" value="RING/U-box"/>
    <property type="match status" value="3"/>
</dbReference>
<keyword evidence="6" id="KW-0479">Metal-binding</keyword>
<dbReference type="InterPro" id="IPR044066">
    <property type="entry name" value="TRIAD_supradom"/>
</dbReference>
<dbReference type="Pfam" id="PF01485">
    <property type="entry name" value="IBR"/>
    <property type="match status" value="1"/>
</dbReference>
<evidence type="ECO:0000259" key="14">
    <source>
        <dbReference type="PROSITE" id="PS51873"/>
    </source>
</evidence>
<dbReference type="Gene3D" id="1.20.120.1750">
    <property type="match status" value="1"/>
</dbReference>
<evidence type="ECO:0000256" key="7">
    <source>
        <dbReference type="ARBA" id="ARBA00022737"/>
    </source>
</evidence>
<dbReference type="CDD" id="cd20335">
    <property type="entry name" value="BRcat_RBR"/>
    <property type="match status" value="1"/>
</dbReference>
<comment type="catalytic activity">
    <reaction evidence="1">
        <text>[E2 ubiquitin-conjugating enzyme]-S-ubiquitinyl-L-cysteine + [acceptor protein]-L-lysine = [E2 ubiquitin-conjugating enzyme]-L-cysteine + [acceptor protein]-N(6)-ubiquitinyl-L-lysine.</text>
        <dbReference type="EC" id="2.3.2.31"/>
    </reaction>
</comment>
<dbReference type="EMBL" id="DF237328">
    <property type="protein sequence ID" value="GAQ87818.1"/>
    <property type="molecule type" value="Genomic_DNA"/>
</dbReference>
<keyword evidence="10" id="KW-0862">Zinc</keyword>
<evidence type="ECO:0000256" key="5">
    <source>
        <dbReference type="ARBA" id="ARBA00022679"/>
    </source>
</evidence>
<gene>
    <name evidence="15" type="ORF">KFL_003790060</name>
</gene>
<evidence type="ECO:0000256" key="3">
    <source>
        <dbReference type="ARBA" id="ARBA00005884"/>
    </source>
</evidence>
<dbReference type="OMA" id="DRWENSL"/>
<keyword evidence="8 11" id="KW-0863">Zinc-finger</keyword>
<reference evidence="15 16" key="1">
    <citation type="journal article" date="2014" name="Nat. Commun.">
        <title>Klebsormidium flaccidum genome reveals primary factors for plant terrestrial adaptation.</title>
        <authorList>
            <person name="Hori K."/>
            <person name="Maruyama F."/>
            <person name="Fujisawa T."/>
            <person name="Togashi T."/>
            <person name="Yamamoto N."/>
            <person name="Seo M."/>
            <person name="Sato S."/>
            <person name="Yamada T."/>
            <person name="Mori H."/>
            <person name="Tajima N."/>
            <person name="Moriyama T."/>
            <person name="Ikeuchi M."/>
            <person name="Watanabe M."/>
            <person name="Wada H."/>
            <person name="Kobayashi K."/>
            <person name="Saito M."/>
            <person name="Masuda T."/>
            <person name="Sasaki-Sekimoto Y."/>
            <person name="Mashiguchi K."/>
            <person name="Awai K."/>
            <person name="Shimojima M."/>
            <person name="Masuda S."/>
            <person name="Iwai M."/>
            <person name="Nobusawa T."/>
            <person name="Narise T."/>
            <person name="Kondo S."/>
            <person name="Saito H."/>
            <person name="Sato R."/>
            <person name="Murakawa M."/>
            <person name="Ihara Y."/>
            <person name="Oshima-Yamada Y."/>
            <person name="Ohtaka K."/>
            <person name="Satoh M."/>
            <person name="Sonobe K."/>
            <person name="Ishii M."/>
            <person name="Ohtani R."/>
            <person name="Kanamori-Sato M."/>
            <person name="Honoki R."/>
            <person name="Miyazaki D."/>
            <person name="Mochizuki H."/>
            <person name="Umetsu J."/>
            <person name="Higashi K."/>
            <person name="Shibata D."/>
            <person name="Kamiya Y."/>
            <person name="Sato N."/>
            <person name="Nakamura Y."/>
            <person name="Tabata S."/>
            <person name="Ida S."/>
            <person name="Kurokawa K."/>
            <person name="Ohta H."/>
        </authorList>
    </citation>
    <scope>NUCLEOTIDE SEQUENCE [LARGE SCALE GENOMIC DNA]</scope>
    <source>
        <strain evidence="15 16">NIES-2285</strain>
    </source>
</reference>
<protein>
    <recommendedName>
        <fullName evidence="4">RBR-type E3 ubiquitin transferase</fullName>
        <ecNumber evidence="4">2.3.2.31</ecNumber>
    </recommendedName>
</protein>
<dbReference type="PROSITE" id="PS51873">
    <property type="entry name" value="TRIAD"/>
    <property type="match status" value="1"/>
</dbReference>
<feature type="domain" description="RING-type" evidence="14">
    <location>
        <begin position="79"/>
        <end position="355"/>
    </location>
</feature>
<evidence type="ECO:0000256" key="1">
    <source>
        <dbReference type="ARBA" id="ARBA00001798"/>
    </source>
</evidence>
<dbReference type="InterPro" id="IPR001841">
    <property type="entry name" value="Znf_RING"/>
</dbReference>
<keyword evidence="9" id="KW-0833">Ubl conjugation pathway</keyword>
<evidence type="ECO:0000256" key="12">
    <source>
        <dbReference type="SAM" id="SignalP"/>
    </source>
</evidence>
<dbReference type="PANTHER" id="PTHR11685">
    <property type="entry name" value="RBR FAMILY RING FINGER AND IBR DOMAIN-CONTAINING"/>
    <property type="match status" value="1"/>
</dbReference>
<dbReference type="GO" id="GO:0006511">
    <property type="term" value="P:ubiquitin-dependent protein catabolic process"/>
    <property type="evidence" value="ECO:0000318"/>
    <property type="project" value="GO_Central"/>
</dbReference>
<comment type="similarity">
    <text evidence="3">Belongs to the RBR family. Ariadne subfamily.</text>
</comment>
<dbReference type="GO" id="GO:0008270">
    <property type="term" value="F:zinc ion binding"/>
    <property type="evidence" value="ECO:0007669"/>
    <property type="project" value="UniProtKB-KW"/>
</dbReference>
<evidence type="ECO:0000256" key="6">
    <source>
        <dbReference type="ARBA" id="ARBA00022723"/>
    </source>
</evidence>
<feature type="signal peptide" evidence="12">
    <location>
        <begin position="1"/>
        <end position="21"/>
    </location>
</feature>
<evidence type="ECO:0000313" key="16">
    <source>
        <dbReference type="Proteomes" id="UP000054558"/>
    </source>
</evidence>
<feature type="chain" id="PRO_5012688603" description="RBR-type E3 ubiquitin transferase" evidence="12">
    <location>
        <begin position="22"/>
        <end position="355"/>
    </location>
</feature>
<dbReference type="AlphaFoldDB" id="A0A1Y1II51"/>
<dbReference type="GO" id="GO:0031624">
    <property type="term" value="F:ubiquitin conjugating enzyme binding"/>
    <property type="evidence" value="ECO:0000318"/>
    <property type="project" value="GO_Central"/>
</dbReference>
<dbReference type="GO" id="GO:0061630">
    <property type="term" value="F:ubiquitin protein ligase activity"/>
    <property type="evidence" value="ECO:0000318"/>
    <property type="project" value="GO_Central"/>
</dbReference>